<dbReference type="Proteomes" id="UP000176222">
    <property type="component" value="Unassembled WGS sequence"/>
</dbReference>
<evidence type="ECO:0000256" key="1">
    <source>
        <dbReference type="SAM" id="Phobius"/>
    </source>
</evidence>
<keyword evidence="1" id="KW-0472">Membrane</keyword>
<feature type="transmembrane region" description="Helical" evidence="1">
    <location>
        <begin position="20"/>
        <end position="41"/>
    </location>
</feature>
<dbReference type="EMBL" id="MHTH01000003">
    <property type="protein sequence ID" value="OHA59227.1"/>
    <property type="molecule type" value="Genomic_DNA"/>
</dbReference>
<protein>
    <submittedName>
        <fullName evidence="2">Uncharacterized protein</fullName>
    </submittedName>
</protein>
<dbReference type="AlphaFoldDB" id="A0A1G2QFF9"/>
<keyword evidence="1" id="KW-0812">Transmembrane</keyword>
<gene>
    <name evidence="2" type="ORF">A2370_00350</name>
</gene>
<comment type="caution">
    <text evidence="2">The sequence shown here is derived from an EMBL/GenBank/DDBJ whole genome shotgun (WGS) entry which is preliminary data.</text>
</comment>
<organism evidence="2 3">
    <name type="scientific">Candidatus Vogelbacteria bacterium RIFOXYB1_FULL_42_16</name>
    <dbReference type="NCBI Taxonomy" id="1802436"/>
    <lineage>
        <taxon>Bacteria</taxon>
        <taxon>Candidatus Vogeliibacteriota</taxon>
    </lineage>
</organism>
<evidence type="ECO:0000313" key="2">
    <source>
        <dbReference type="EMBL" id="OHA59227.1"/>
    </source>
</evidence>
<keyword evidence="1" id="KW-1133">Transmembrane helix</keyword>
<proteinExistence type="predicted"/>
<accession>A0A1G2QFF9</accession>
<sequence>MSKEFGVKGKIREIDREFNLGFAVVIMLLMALSLILLWSVFQGAPQAPRLPATTAPTSVESPQPGLFICLKIC</sequence>
<name>A0A1G2QFF9_9BACT</name>
<reference evidence="2 3" key="1">
    <citation type="journal article" date="2016" name="Nat. Commun.">
        <title>Thousands of microbial genomes shed light on interconnected biogeochemical processes in an aquifer system.</title>
        <authorList>
            <person name="Anantharaman K."/>
            <person name="Brown C.T."/>
            <person name="Hug L.A."/>
            <person name="Sharon I."/>
            <person name="Castelle C.J."/>
            <person name="Probst A.J."/>
            <person name="Thomas B.C."/>
            <person name="Singh A."/>
            <person name="Wilkins M.J."/>
            <person name="Karaoz U."/>
            <person name="Brodie E.L."/>
            <person name="Williams K.H."/>
            <person name="Hubbard S.S."/>
            <person name="Banfield J.F."/>
        </authorList>
    </citation>
    <scope>NUCLEOTIDE SEQUENCE [LARGE SCALE GENOMIC DNA]</scope>
</reference>
<evidence type="ECO:0000313" key="3">
    <source>
        <dbReference type="Proteomes" id="UP000176222"/>
    </source>
</evidence>